<proteinExistence type="predicted"/>
<dbReference type="GeneID" id="93014819"/>
<dbReference type="Proteomes" id="UP001056690">
    <property type="component" value="Chromosome 1"/>
</dbReference>
<gene>
    <name evidence="1" type="ORF">NBW10_05045</name>
</gene>
<name>A0AAE9LDB8_BRUAO</name>
<evidence type="ECO:0000313" key="1">
    <source>
        <dbReference type="EMBL" id="URS50303.1"/>
    </source>
</evidence>
<protein>
    <submittedName>
        <fullName evidence="1">CTP synthase</fullName>
    </submittedName>
</protein>
<reference evidence="1" key="1">
    <citation type="submission" date="2022-05" db="EMBL/GenBank/DDBJ databases">
        <title>Brucella abortus biovar 1 isolated from water buffalo in Campania region.</title>
        <authorList>
            <person name="Riccardi M.G."/>
            <person name="Paradiso R."/>
            <person name="Borriello G."/>
        </authorList>
    </citation>
    <scope>NUCLEOTIDE SEQUENCE</scope>
    <source>
        <strain evidence="1">69841</strain>
    </source>
</reference>
<evidence type="ECO:0000313" key="2">
    <source>
        <dbReference type="Proteomes" id="UP001056690"/>
    </source>
</evidence>
<accession>A0AAE9LDB8</accession>
<dbReference type="RefSeq" id="WP_014300050.1">
    <property type="nucleotide sequence ID" value="NZ_CBDDNZ010000008.1"/>
</dbReference>
<dbReference type="EMBL" id="CP098117">
    <property type="protein sequence ID" value="URS50303.1"/>
    <property type="molecule type" value="Genomic_DNA"/>
</dbReference>
<sequence length="44" mass="4734">MNRTSRRIHHCGGAIIADEGSQGQAGTMDAIRHGSHMLTPYPDS</sequence>
<organism evidence="1 2">
    <name type="scientific">Brucella abortus</name>
    <dbReference type="NCBI Taxonomy" id="235"/>
    <lineage>
        <taxon>Bacteria</taxon>
        <taxon>Pseudomonadati</taxon>
        <taxon>Pseudomonadota</taxon>
        <taxon>Alphaproteobacteria</taxon>
        <taxon>Hyphomicrobiales</taxon>
        <taxon>Brucellaceae</taxon>
        <taxon>Brucella/Ochrobactrum group</taxon>
        <taxon>Brucella</taxon>
    </lineage>
</organism>
<dbReference type="AlphaFoldDB" id="A0AAE9LDB8"/>